<reference evidence="3" key="1">
    <citation type="journal article" date="2019" name="Int. J. Syst. Evol. Microbiol.">
        <title>The Global Catalogue of Microorganisms (GCM) 10K type strain sequencing project: providing services to taxonomists for standard genome sequencing and annotation.</title>
        <authorList>
            <consortium name="The Broad Institute Genomics Platform"/>
            <consortium name="The Broad Institute Genome Sequencing Center for Infectious Disease"/>
            <person name="Wu L."/>
            <person name="Ma J."/>
        </authorList>
    </citation>
    <scope>NUCLEOTIDE SEQUENCE [LARGE SCALE GENOMIC DNA]</scope>
    <source>
        <strain evidence="3">JCM 18537</strain>
    </source>
</reference>
<comment type="caution">
    <text evidence="2">The sequence shown here is derived from an EMBL/GenBank/DDBJ whole genome shotgun (WGS) entry which is preliminary data.</text>
</comment>
<gene>
    <name evidence="2" type="ORF">GCM10023351_17450</name>
</gene>
<proteinExistence type="predicted"/>
<organism evidence="2 3">
    <name type="scientific">Microbacterium gilvum</name>
    <dbReference type="NCBI Taxonomy" id="1336204"/>
    <lineage>
        <taxon>Bacteria</taxon>
        <taxon>Bacillati</taxon>
        <taxon>Actinomycetota</taxon>
        <taxon>Actinomycetes</taxon>
        <taxon>Micrococcales</taxon>
        <taxon>Microbacteriaceae</taxon>
        <taxon>Microbacterium</taxon>
    </lineage>
</organism>
<evidence type="ECO:0000313" key="3">
    <source>
        <dbReference type="Proteomes" id="UP001501645"/>
    </source>
</evidence>
<dbReference type="Proteomes" id="UP001501645">
    <property type="component" value="Unassembled WGS sequence"/>
</dbReference>
<feature type="compositionally biased region" description="Low complexity" evidence="1">
    <location>
        <begin position="99"/>
        <end position="157"/>
    </location>
</feature>
<feature type="compositionally biased region" description="Acidic residues" evidence="1">
    <location>
        <begin position="81"/>
        <end position="95"/>
    </location>
</feature>
<sequence>MAEAAPARKVQFTVPPADVTVNEWLDFQYSPSESLRRLIREAVAREGFVDVANRPVRPPRNPVYVAQDFPPDNALTAPPVYDDEPEPEPELEPEPEPAPTATRRSSTRSSEAKPAASSSSKPAAAKPSASKPSSPKTPSAKPKAAAPSSDATSASATIDDILGL</sequence>
<keyword evidence="3" id="KW-1185">Reference proteome</keyword>
<protein>
    <recommendedName>
        <fullName evidence="4">Translation initiation factor IF-2</fullName>
    </recommendedName>
</protein>
<dbReference type="EMBL" id="BAABKO010000002">
    <property type="protein sequence ID" value="GAA4773548.1"/>
    <property type="molecule type" value="Genomic_DNA"/>
</dbReference>
<name>A0ABP9A4Y5_9MICO</name>
<dbReference type="RefSeq" id="WP_345438131.1">
    <property type="nucleotide sequence ID" value="NZ_BAABKO010000002.1"/>
</dbReference>
<accession>A0ABP9A4Y5</accession>
<evidence type="ECO:0000256" key="1">
    <source>
        <dbReference type="SAM" id="MobiDB-lite"/>
    </source>
</evidence>
<evidence type="ECO:0008006" key="4">
    <source>
        <dbReference type="Google" id="ProtNLM"/>
    </source>
</evidence>
<feature type="region of interest" description="Disordered" evidence="1">
    <location>
        <begin position="48"/>
        <end position="164"/>
    </location>
</feature>
<evidence type="ECO:0000313" key="2">
    <source>
        <dbReference type="EMBL" id="GAA4773548.1"/>
    </source>
</evidence>